<evidence type="ECO:0000313" key="5">
    <source>
        <dbReference type="Proteomes" id="UP001165652"/>
    </source>
</evidence>
<comment type="caution">
    <text evidence="4">The sequence shown here is derived from an EMBL/GenBank/DDBJ whole genome shotgun (WGS) entry which is preliminary data.</text>
</comment>
<dbReference type="InterPro" id="IPR011033">
    <property type="entry name" value="PRC_barrel-like_sf"/>
</dbReference>
<proteinExistence type="predicted"/>
<accession>A0ABT5JHC2</accession>
<reference evidence="4" key="2">
    <citation type="submission" date="2023-02" db="EMBL/GenBank/DDBJ databases">
        <authorList>
            <person name="Rayyan A."/>
            <person name="Meyer T."/>
            <person name="Kyndt J.A."/>
        </authorList>
    </citation>
    <scope>NUCLEOTIDE SEQUENCE</scope>
    <source>
        <strain evidence="4">DSM 9987</strain>
    </source>
</reference>
<protein>
    <submittedName>
        <fullName evidence="4">PRC-barrel domain-containing protein</fullName>
    </submittedName>
</protein>
<evidence type="ECO:0000256" key="1">
    <source>
        <dbReference type="SAM" id="MobiDB-lite"/>
    </source>
</evidence>
<feature type="compositionally biased region" description="Low complexity" evidence="1">
    <location>
        <begin position="23"/>
        <end position="70"/>
    </location>
</feature>
<feature type="region of interest" description="Disordered" evidence="1">
    <location>
        <begin position="190"/>
        <end position="238"/>
    </location>
</feature>
<dbReference type="Pfam" id="PF05239">
    <property type="entry name" value="PRC"/>
    <property type="match status" value="1"/>
</dbReference>
<organism evidence="4 5">
    <name type="scientific">Rhodoplanes tepidamans</name>
    <name type="common">Rhodoplanes cryptolactis</name>
    <dbReference type="NCBI Taxonomy" id="200616"/>
    <lineage>
        <taxon>Bacteria</taxon>
        <taxon>Pseudomonadati</taxon>
        <taxon>Pseudomonadota</taxon>
        <taxon>Alphaproteobacteria</taxon>
        <taxon>Hyphomicrobiales</taxon>
        <taxon>Nitrobacteraceae</taxon>
        <taxon>Rhodoplanes</taxon>
    </lineage>
</organism>
<dbReference type="SUPFAM" id="SSF50346">
    <property type="entry name" value="PRC-barrel domain"/>
    <property type="match status" value="1"/>
</dbReference>
<evidence type="ECO:0000259" key="3">
    <source>
        <dbReference type="Pfam" id="PF05239"/>
    </source>
</evidence>
<gene>
    <name evidence="4" type="ORF">PQJ73_25825</name>
</gene>
<feature type="signal peptide" evidence="2">
    <location>
        <begin position="1"/>
        <end position="20"/>
    </location>
</feature>
<dbReference type="Gene3D" id="2.30.30.240">
    <property type="entry name" value="PRC-barrel domain"/>
    <property type="match status" value="1"/>
</dbReference>
<keyword evidence="2" id="KW-0732">Signal</keyword>
<dbReference type="InterPro" id="IPR027275">
    <property type="entry name" value="PRC-brl_dom"/>
</dbReference>
<evidence type="ECO:0000313" key="4">
    <source>
        <dbReference type="EMBL" id="MDC7789115.1"/>
    </source>
</evidence>
<dbReference type="PANTHER" id="PTHR36505">
    <property type="entry name" value="BLR1072 PROTEIN"/>
    <property type="match status" value="1"/>
</dbReference>
<sequence length="238" mass="23721">MRHGLLVAAAVLTLGGGAVAQNAAPASPGSGTSGATGAQQRPATGSQAGQTPSGQAQTGQAQTGQAQPGQAGSGQAGTGQAASQPGLRAVDPAGSVRLSFYTVEATDMRVSKLMGAEVYNLDNESIGEVEDLILDGGKTIKAVVVSVGGFLGIGERNVALDPRSVVLTERGDGNARLVVNTTREDLKKAPPFDFAEVDRAGGRAETSGASGSGPALRPNADRGSSADQRERAGSGTAR</sequence>
<dbReference type="EMBL" id="JAQQLI010000061">
    <property type="protein sequence ID" value="MDC7789115.1"/>
    <property type="molecule type" value="Genomic_DNA"/>
</dbReference>
<feature type="region of interest" description="Disordered" evidence="1">
    <location>
        <begin position="23"/>
        <end position="88"/>
    </location>
</feature>
<dbReference type="RefSeq" id="WP_272779945.1">
    <property type="nucleotide sequence ID" value="NZ_JAQQLI010000061.1"/>
</dbReference>
<keyword evidence="5" id="KW-1185">Reference proteome</keyword>
<name>A0ABT5JHC2_RHOTP</name>
<evidence type="ECO:0000256" key="2">
    <source>
        <dbReference type="SAM" id="SignalP"/>
    </source>
</evidence>
<feature type="domain" description="PRC-barrel" evidence="3">
    <location>
        <begin position="107"/>
        <end position="180"/>
    </location>
</feature>
<dbReference type="PANTHER" id="PTHR36505:SF1">
    <property type="entry name" value="BLR1072 PROTEIN"/>
    <property type="match status" value="1"/>
</dbReference>
<feature type="compositionally biased region" description="Basic and acidic residues" evidence="1">
    <location>
        <begin position="190"/>
        <end position="202"/>
    </location>
</feature>
<reference evidence="4" key="1">
    <citation type="journal article" date="2023" name="Microbiol Resour">
        <title>Genome Sequences of Rhodoplanes serenus and Two Thermotolerant Strains, Rhodoplanes tepidamans and 'Rhodoplanes cryptolactis,' Further Refine the Genus.</title>
        <authorList>
            <person name="Rayyan A.A."/>
            <person name="Kyndt J.A."/>
        </authorList>
    </citation>
    <scope>NUCLEOTIDE SEQUENCE</scope>
    <source>
        <strain evidence="4">DSM 9987</strain>
    </source>
</reference>
<feature type="chain" id="PRO_5047530880" evidence="2">
    <location>
        <begin position="21"/>
        <end position="238"/>
    </location>
</feature>
<dbReference type="Proteomes" id="UP001165652">
    <property type="component" value="Unassembled WGS sequence"/>
</dbReference>